<reference evidence="2" key="1">
    <citation type="submission" date="2015-07" db="EMBL/GenBank/DDBJ databases">
        <title>Adaptation to a free-living lifestyle via gene acquisitions in the diplomonad Trepomonas sp. PC1.</title>
        <authorList>
            <person name="Xu F."/>
            <person name="Jerlstrom-Hultqvist J."/>
            <person name="Kolisko M."/>
            <person name="Simpson A.G.B."/>
            <person name="Roger A.J."/>
            <person name="Svard S.G."/>
            <person name="Andersson J.O."/>
        </authorList>
    </citation>
    <scope>NUCLEOTIDE SEQUENCE</scope>
    <source>
        <strain evidence="2">PC1</strain>
    </source>
</reference>
<dbReference type="AlphaFoldDB" id="A0A146K5F7"/>
<keyword evidence="1" id="KW-0175">Coiled coil</keyword>
<evidence type="ECO:0000313" key="2">
    <source>
        <dbReference type="EMBL" id="JAP91877.1"/>
    </source>
</evidence>
<accession>A0A146K5F7</accession>
<gene>
    <name evidence="2" type="ORF">TPC1_16361</name>
</gene>
<organism evidence="2">
    <name type="scientific">Trepomonas sp. PC1</name>
    <dbReference type="NCBI Taxonomy" id="1076344"/>
    <lineage>
        <taxon>Eukaryota</taxon>
        <taxon>Metamonada</taxon>
        <taxon>Diplomonadida</taxon>
        <taxon>Hexamitidae</taxon>
        <taxon>Hexamitinae</taxon>
        <taxon>Trepomonas</taxon>
    </lineage>
</organism>
<proteinExistence type="predicted"/>
<dbReference type="EMBL" id="GDID01004729">
    <property type="protein sequence ID" value="JAP91877.1"/>
    <property type="molecule type" value="Transcribed_RNA"/>
</dbReference>
<dbReference type="Gene3D" id="3.40.630.30">
    <property type="match status" value="1"/>
</dbReference>
<name>A0A146K5F7_9EUKA</name>
<evidence type="ECO:0000256" key="1">
    <source>
        <dbReference type="SAM" id="Coils"/>
    </source>
</evidence>
<sequence length="373" mass="43653">MSLKFLEYDKDTEFQYGSKSINLRLVKLTSASAAQQPDYIDALVDLYHHILPNVSILDLRKDLSSPDLVHLLLMRLESDVRTEYQAKPTRMLRRFEYPETQFEDFSDDSDPEEDQGQEMVLKVEDFIRNRRRSQFEKQVRNKFPRLEQTLKLEKSDLQFINSELIPLRKRDLLVGALTLKNVKLSDFPATNVCQLLYIGVRTRFQQCKCGRNLLRTAIQYETKAADAFFTFAGSDAVRFFRRCGMTDDPLLCGRFQQLDEDWTDAVPMVKMIKNEGFGVGKDLYGEFQNFMYRKYAAEAYMMKSLCEQNEELKGKIDEVQKEKDQFEQQLALEKARCIMYEQLVQTLEDQLISNGIQPKVNQDEIVSKVLKRK</sequence>
<dbReference type="InterPro" id="IPR016181">
    <property type="entry name" value="Acyl_CoA_acyltransferase"/>
</dbReference>
<evidence type="ECO:0008006" key="3">
    <source>
        <dbReference type="Google" id="ProtNLM"/>
    </source>
</evidence>
<dbReference type="SUPFAM" id="SSF55729">
    <property type="entry name" value="Acyl-CoA N-acyltransferases (Nat)"/>
    <property type="match status" value="1"/>
</dbReference>
<protein>
    <recommendedName>
        <fullName evidence="3">N-acetyltransferase domain-containing protein</fullName>
    </recommendedName>
</protein>
<feature type="coiled-coil region" evidence="1">
    <location>
        <begin position="302"/>
        <end position="336"/>
    </location>
</feature>